<comment type="caution">
    <text evidence="2">The sequence shown here is derived from an EMBL/GenBank/DDBJ whole genome shotgun (WGS) entry which is preliminary data.</text>
</comment>
<dbReference type="SUPFAM" id="SSF49265">
    <property type="entry name" value="Fibronectin type III"/>
    <property type="match status" value="1"/>
</dbReference>
<evidence type="ECO:0000313" key="2">
    <source>
        <dbReference type="EMBL" id="RSU12181.1"/>
    </source>
</evidence>
<proteinExistence type="predicted"/>
<dbReference type="RefSeq" id="WP_126808531.1">
    <property type="nucleotide sequence ID" value="NZ_NGKA01000008.1"/>
</dbReference>
<dbReference type="CDD" id="cd00063">
    <property type="entry name" value="FN3"/>
    <property type="match status" value="1"/>
</dbReference>
<dbReference type="PROSITE" id="PS50853">
    <property type="entry name" value="FN3"/>
    <property type="match status" value="1"/>
</dbReference>
<dbReference type="Proteomes" id="UP000287605">
    <property type="component" value="Unassembled WGS sequence"/>
</dbReference>
<dbReference type="AlphaFoldDB" id="A0A430AVV5"/>
<evidence type="ECO:0000259" key="1">
    <source>
        <dbReference type="PROSITE" id="PS50853"/>
    </source>
</evidence>
<dbReference type="InterPro" id="IPR013783">
    <property type="entry name" value="Ig-like_fold"/>
</dbReference>
<dbReference type="Gene3D" id="2.60.40.10">
    <property type="entry name" value="Immunoglobulins"/>
    <property type="match status" value="1"/>
</dbReference>
<reference evidence="2 3" key="1">
    <citation type="submission" date="2017-05" db="EMBL/GenBank/DDBJ databases">
        <title>Vagococcus spp. assemblies.</title>
        <authorList>
            <person name="Gulvik C.A."/>
        </authorList>
    </citation>
    <scope>NUCLEOTIDE SEQUENCE [LARGE SCALE GENOMIC DNA]</scope>
    <source>
        <strain evidence="2 3">CCUG 51432</strain>
    </source>
</reference>
<keyword evidence="3" id="KW-1185">Reference proteome</keyword>
<dbReference type="OrthoDB" id="9775889at2"/>
<gene>
    <name evidence="2" type="ORF">CBF29_06165</name>
</gene>
<dbReference type="InterPro" id="IPR036116">
    <property type="entry name" value="FN3_sf"/>
</dbReference>
<protein>
    <recommendedName>
        <fullName evidence="1">Fibronectin type-III domain-containing protein</fullName>
    </recommendedName>
</protein>
<sequence>MAIYGMKDASNMILFDKKTGRPAMFINYANATSSEWSAEAVYATKKGTKAIRWDAAREGVLTVETELFSLELLALVMGSDVENGTSGVIQRKPITLDSTRQFNLGEGKNIVGSSVSVVPVDADYVDHIGQPLQNRTSDISKVPAITNNVVVTAIDKSAKITWATSKLADSYDIFRNDEKVGNVEATSFTDSGLDPETEYTYVIKAVNTIGVSAPSAQVKATTAAEGTSTGKPVRATEEDIEKALAVEGKLHDVGEGLATFTFEEGKVIFDKNAFPGEHYAIYFEEMVPGVRKLTIAADKFPGNYGIIADAQIREQETGIDNLVQMHFKNAKPQPNFTLTQSSTEPTSLSITFDLFPDNENILADMKVID</sequence>
<accession>A0A430AVV5</accession>
<dbReference type="SMART" id="SM00060">
    <property type="entry name" value="FN3"/>
    <property type="match status" value="1"/>
</dbReference>
<feature type="domain" description="Fibronectin type-III" evidence="1">
    <location>
        <begin position="142"/>
        <end position="225"/>
    </location>
</feature>
<dbReference type="EMBL" id="NGKA01000008">
    <property type="protein sequence ID" value="RSU12181.1"/>
    <property type="molecule type" value="Genomic_DNA"/>
</dbReference>
<dbReference type="InterPro" id="IPR003961">
    <property type="entry name" value="FN3_dom"/>
</dbReference>
<evidence type="ECO:0000313" key="3">
    <source>
        <dbReference type="Proteomes" id="UP000287605"/>
    </source>
</evidence>
<name>A0A430AVV5_9ENTE</name>
<dbReference type="Pfam" id="PF00041">
    <property type="entry name" value="fn3"/>
    <property type="match status" value="1"/>
</dbReference>
<organism evidence="2 3">
    <name type="scientific">Vagococcus elongatus</name>
    <dbReference type="NCBI Taxonomy" id="180344"/>
    <lineage>
        <taxon>Bacteria</taxon>
        <taxon>Bacillati</taxon>
        <taxon>Bacillota</taxon>
        <taxon>Bacilli</taxon>
        <taxon>Lactobacillales</taxon>
        <taxon>Enterococcaceae</taxon>
        <taxon>Vagococcus</taxon>
    </lineage>
</organism>